<dbReference type="NCBIfam" id="TIGR01575">
    <property type="entry name" value="rimI"/>
    <property type="match status" value="1"/>
</dbReference>
<evidence type="ECO:0000256" key="3">
    <source>
        <dbReference type="ARBA" id="ARBA00022679"/>
    </source>
</evidence>
<keyword evidence="4 5" id="KW-0012">Acyltransferase</keyword>
<gene>
    <name evidence="5 7" type="primary">rimI</name>
    <name evidence="7" type="ORF">ABCS64_05770</name>
</gene>
<comment type="subcellular location">
    <subcellularLocation>
        <location evidence="5">Cytoplasm</location>
    </subcellularLocation>
</comment>
<keyword evidence="8" id="KW-1185">Reference proteome</keyword>
<evidence type="ECO:0000259" key="6">
    <source>
        <dbReference type="PROSITE" id="PS51186"/>
    </source>
</evidence>
<evidence type="ECO:0000256" key="4">
    <source>
        <dbReference type="ARBA" id="ARBA00023315"/>
    </source>
</evidence>
<feature type="binding site" evidence="5">
    <location>
        <position position="116"/>
    </location>
    <ligand>
        <name>acetyl-CoA</name>
        <dbReference type="ChEBI" id="CHEBI:57288"/>
    </ligand>
</feature>
<feature type="active site" description="Proton acceptor" evidence="5">
    <location>
        <position position="111"/>
    </location>
</feature>
<evidence type="ECO:0000313" key="7">
    <source>
        <dbReference type="EMBL" id="MFA9949835.1"/>
    </source>
</evidence>
<accession>A0ABV4UF36</accession>
<sequence>MSAMMQTPQASLVPMVLSDLDAVLCIERQACRFPWSRGNFVDSMTSGYLCQVCRSDEEILGYFILMMAADEAHLLNIVVAPTHQGKKLGAYLLHQAMMMAQDAGGRILLLEVRPSNAAALALYRRVGFRQIGVRRNYYRDTEGSEDAVVMSRALEEMRLSEQCG</sequence>
<dbReference type="PANTHER" id="PTHR43420">
    <property type="entry name" value="ACETYLTRANSFERASE"/>
    <property type="match status" value="1"/>
</dbReference>
<evidence type="ECO:0000256" key="2">
    <source>
        <dbReference type="ARBA" id="ARBA00022490"/>
    </source>
</evidence>
<feature type="domain" description="N-acetyltransferase" evidence="6">
    <location>
        <begin position="10"/>
        <end position="155"/>
    </location>
</feature>
<dbReference type="InterPro" id="IPR016181">
    <property type="entry name" value="Acyl_CoA_acyltransferase"/>
</dbReference>
<organism evidence="7 8">
    <name type="scientific">Dentiradicibacter hellwigii</name>
    <dbReference type="NCBI Taxonomy" id="3149053"/>
    <lineage>
        <taxon>Bacteria</taxon>
        <taxon>Pseudomonadati</taxon>
        <taxon>Pseudomonadota</taxon>
        <taxon>Betaproteobacteria</taxon>
        <taxon>Rhodocyclales</taxon>
        <taxon>Rhodocyclaceae</taxon>
        <taxon>Dentiradicibacter</taxon>
    </lineage>
</organism>
<keyword evidence="7" id="KW-0687">Ribonucleoprotein</keyword>
<protein>
    <recommendedName>
        <fullName evidence="5">[Ribosomal protein bS18]-alanine N-acetyltransferase</fullName>
        <ecNumber evidence="5">2.3.1.266</ecNumber>
    </recommendedName>
</protein>
<dbReference type="InterPro" id="IPR000182">
    <property type="entry name" value="GNAT_dom"/>
</dbReference>
<dbReference type="InterPro" id="IPR050680">
    <property type="entry name" value="YpeA/RimI_acetyltransf"/>
</dbReference>
<evidence type="ECO:0000256" key="1">
    <source>
        <dbReference type="ARBA" id="ARBA00005395"/>
    </source>
</evidence>
<comment type="caution">
    <text evidence="5">Lacks conserved residue(s) required for the propagation of feature annotation.</text>
</comment>
<dbReference type="PANTHER" id="PTHR43420:SF12">
    <property type="entry name" value="N-ACETYLTRANSFERASE DOMAIN-CONTAINING PROTEIN"/>
    <property type="match status" value="1"/>
</dbReference>
<reference evidence="8" key="1">
    <citation type="submission" date="2024-06" db="EMBL/GenBank/DDBJ databases">
        <title>Radixoralia hellwigii gen. nov., sp nov., isolated from a root canal in the human oral cavity.</title>
        <authorList>
            <person name="Bartsch S."/>
            <person name="Wittmer A."/>
            <person name="Schulz A.-K."/>
            <person name="Neumann-Schaal M."/>
            <person name="Wolf J."/>
            <person name="Gronow S."/>
            <person name="Tennert C."/>
            <person name="Haecker G."/>
            <person name="Cieplik F."/>
            <person name="Al-Ahmad A."/>
        </authorList>
    </citation>
    <scope>NUCLEOTIDE SEQUENCE [LARGE SCALE GENOMIC DNA]</scope>
    <source>
        <strain evidence="8">Wk13</strain>
    </source>
</reference>
<dbReference type="PROSITE" id="PS51186">
    <property type="entry name" value="GNAT"/>
    <property type="match status" value="1"/>
</dbReference>
<evidence type="ECO:0000313" key="8">
    <source>
        <dbReference type="Proteomes" id="UP001574673"/>
    </source>
</evidence>
<dbReference type="HAMAP" id="MF_02210">
    <property type="entry name" value="RimI"/>
    <property type="match status" value="1"/>
</dbReference>
<comment type="similarity">
    <text evidence="1 5">Belongs to the acetyltransferase family. RimI subfamily.</text>
</comment>
<name>A0ABV4UF36_9RHOO</name>
<dbReference type="Proteomes" id="UP001574673">
    <property type="component" value="Unassembled WGS sequence"/>
</dbReference>
<dbReference type="GO" id="GO:0008999">
    <property type="term" value="F:protein-N-terminal-alanine acetyltransferase activity"/>
    <property type="evidence" value="ECO:0007669"/>
    <property type="project" value="UniProtKB-EC"/>
</dbReference>
<dbReference type="InterPro" id="IPR006464">
    <property type="entry name" value="AcTrfase_RimI/Ard1"/>
</dbReference>
<dbReference type="Gene3D" id="3.40.630.30">
    <property type="match status" value="1"/>
</dbReference>
<dbReference type="InterPro" id="IPR043690">
    <property type="entry name" value="RimI"/>
</dbReference>
<keyword evidence="7" id="KW-0689">Ribosomal protein</keyword>
<dbReference type="EC" id="2.3.1.266" evidence="5"/>
<evidence type="ECO:0000256" key="5">
    <source>
        <dbReference type="HAMAP-Rule" id="MF_02210"/>
    </source>
</evidence>
<dbReference type="Pfam" id="PF00583">
    <property type="entry name" value="Acetyltransf_1"/>
    <property type="match status" value="1"/>
</dbReference>
<dbReference type="GO" id="GO:0005840">
    <property type="term" value="C:ribosome"/>
    <property type="evidence" value="ECO:0007669"/>
    <property type="project" value="UniProtKB-KW"/>
</dbReference>
<dbReference type="RefSeq" id="WP_418890936.1">
    <property type="nucleotide sequence ID" value="NZ_JBEUWX010000002.1"/>
</dbReference>
<comment type="catalytic activity">
    <reaction evidence="5">
        <text>N-terminal L-alanyl-[ribosomal protein bS18] + acetyl-CoA = N-terminal N(alpha)-acetyl-L-alanyl-[ribosomal protein bS18] + CoA + H(+)</text>
        <dbReference type="Rhea" id="RHEA:43756"/>
        <dbReference type="Rhea" id="RHEA-COMP:10676"/>
        <dbReference type="Rhea" id="RHEA-COMP:10677"/>
        <dbReference type="ChEBI" id="CHEBI:15378"/>
        <dbReference type="ChEBI" id="CHEBI:57287"/>
        <dbReference type="ChEBI" id="CHEBI:57288"/>
        <dbReference type="ChEBI" id="CHEBI:64718"/>
        <dbReference type="ChEBI" id="CHEBI:83683"/>
        <dbReference type="EC" id="2.3.1.266"/>
    </reaction>
</comment>
<dbReference type="SUPFAM" id="SSF55729">
    <property type="entry name" value="Acyl-CoA N-acyltransferases (Nat)"/>
    <property type="match status" value="1"/>
</dbReference>
<keyword evidence="2 5" id="KW-0963">Cytoplasm</keyword>
<dbReference type="CDD" id="cd04301">
    <property type="entry name" value="NAT_SF"/>
    <property type="match status" value="1"/>
</dbReference>
<dbReference type="EMBL" id="JBEUWX010000002">
    <property type="protein sequence ID" value="MFA9949835.1"/>
    <property type="molecule type" value="Genomic_DNA"/>
</dbReference>
<comment type="function">
    <text evidence="5">Acetylates the N-terminal alanine of ribosomal protein bS18.</text>
</comment>
<comment type="caution">
    <text evidence="7">The sequence shown here is derived from an EMBL/GenBank/DDBJ whole genome shotgun (WGS) entry which is preliminary data.</text>
</comment>
<keyword evidence="3 5" id="KW-0808">Transferase</keyword>
<proteinExistence type="inferred from homology"/>
<feature type="active site" description="Proton donor" evidence="5">
    <location>
        <position position="123"/>
    </location>
</feature>